<proteinExistence type="predicted"/>
<feature type="domain" description="AB hydrolase-1" evidence="1">
    <location>
        <begin position="22"/>
        <end position="270"/>
    </location>
</feature>
<dbReference type="InterPro" id="IPR050266">
    <property type="entry name" value="AB_hydrolase_sf"/>
</dbReference>
<evidence type="ECO:0000313" key="2">
    <source>
        <dbReference type="EMBL" id="RDE52047.1"/>
    </source>
</evidence>
<dbReference type="InterPro" id="IPR029058">
    <property type="entry name" value="AB_hydrolase_fold"/>
</dbReference>
<dbReference type="Pfam" id="PF00561">
    <property type="entry name" value="Abhydrolase_1"/>
    <property type="match status" value="1"/>
</dbReference>
<dbReference type="AlphaFoldDB" id="A0A369XV52"/>
<dbReference type="EMBL" id="QPGA01000002">
    <property type="protein sequence ID" value="RDE52047.1"/>
    <property type="molecule type" value="Genomic_DNA"/>
</dbReference>
<comment type="caution">
    <text evidence="2">The sequence shown here is derived from an EMBL/GenBank/DDBJ whole genome shotgun (WGS) entry which is preliminary data.</text>
</comment>
<dbReference type="GO" id="GO:0016020">
    <property type="term" value="C:membrane"/>
    <property type="evidence" value="ECO:0007669"/>
    <property type="project" value="TreeGrafter"/>
</dbReference>
<dbReference type="GO" id="GO:0046464">
    <property type="term" value="P:acylglycerol catabolic process"/>
    <property type="evidence" value="ECO:0007669"/>
    <property type="project" value="TreeGrafter"/>
</dbReference>
<dbReference type="Gene3D" id="3.40.50.1820">
    <property type="entry name" value="alpha/beta hydrolase"/>
    <property type="match status" value="1"/>
</dbReference>
<dbReference type="Proteomes" id="UP000253831">
    <property type="component" value="Unassembled WGS sequence"/>
</dbReference>
<sequence length="285" mass="31679">MPRIQAGDISLNYIEHGSGDNIVLAIHGNLGCLNWLELALPLLPDNIRIIAAEWRGCGDSDKPEPTPDYSNYKMDVHARDHLALMDALGIEKCHLYGHSTGGIIISHLLTMAPERFGKVLMLDPVSPLGLQMNSSQVGVITAMKTDPDVCFAGLASAAPTLFRPETLVAGQMPQFANATSNPQRELFKTIIERTRVLSDGIWFGTPHNLGLEWDSGALAARMPEMIHEHLILFGKVDYWIPREHVDMMAETLPNARLEIFPYVGHSMNIEQPLLFARIFGDYFRP</sequence>
<reference evidence="2 3" key="1">
    <citation type="submission" date="2018-05" db="EMBL/GenBank/DDBJ databases">
        <title>Integrated omic analyses show evidence that a Ca. Accumulibacter phosphatis strain performs denitrification under micro-aerobic conditions.</title>
        <authorList>
            <person name="Camejo P.Y."/>
            <person name="Katherine M.D."/>
            <person name="Daniel N.R."/>
        </authorList>
    </citation>
    <scope>NUCLEOTIDE SEQUENCE [LARGE SCALE GENOMIC DNA]</scope>
    <source>
        <strain evidence="2">UW-LDO-IC</strain>
    </source>
</reference>
<keyword evidence="2" id="KW-0378">Hydrolase</keyword>
<dbReference type="GO" id="GO:0047372">
    <property type="term" value="F:monoacylglycerol lipase activity"/>
    <property type="evidence" value="ECO:0007669"/>
    <property type="project" value="TreeGrafter"/>
</dbReference>
<dbReference type="PANTHER" id="PTHR43798">
    <property type="entry name" value="MONOACYLGLYCEROL LIPASE"/>
    <property type="match status" value="1"/>
</dbReference>
<protein>
    <submittedName>
        <fullName evidence="2">Alpha/beta hydrolase</fullName>
    </submittedName>
</protein>
<name>A0A369XV52_9PROT</name>
<dbReference type="InterPro" id="IPR000073">
    <property type="entry name" value="AB_hydrolase_1"/>
</dbReference>
<dbReference type="SUPFAM" id="SSF53474">
    <property type="entry name" value="alpha/beta-Hydrolases"/>
    <property type="match status" value="1"/>
</dbReference>
<gene>
    <name evidence="2" type="ORF">DVS81_02095</name>
</gene>
<evidence type="ECO:0000313" key="3">
    <source>
        <dbReference type="Proteomes" id="UP000253831"/>
    </source>
</evidence>
<evidence type="ECO:0000259" key="1">
    <source>
        <dbReference type="Pfam" id="PF00561"/>
    </source>
</evidence>
<organism evidence="2 3">
    <name type="scientific">Candidatus Accumulibacter meliphilus</name>
    <dbReference type="NCBI Taxonomy" id="2211374"/>
    <lineage>
        <taxon>Bacteria</taxon>
        <taxon>Pseudomonadati</taxon>
        <taxon>Pseudomonadota</taxon>
        <taxon>Betaproteobacteria</taxon>
        <taxon>Candidatus Accumulibacter</taxon>
    </lineage>
</organism>
<accession>A0A369XV52</accession>
<dbReference type="PANTHER" id="PTHR43798:SF5">
    <property type="entry name" value="MONOACYLGLYCEROL LIPASE ABHD6"/>
    <property type="match status" value="1"/>
</dbReference>